<accession>A0ABT3M162</accession>
<gene>
    <name evidence="6" type="ORF">ND812_16570</name>
</gene>
<comment type="similarity">
    <text evidence="1">Belongs to the type-I restriction system S methylase family.</text>
</comment>
<keyword evidence="6" id="KW-0378">Hydrolase</keyword>
<name>A0ABT3M162_9LEPT</name>
<dbReference type="SUPFAM" id="SSF116734">
    <property type="entry name" value="DNA methylase specificity domain"/>
    <property type="match status" value="2"/>
</dbReference>
<dbReference type="InterPro" id="IPR051212">
    <property type="entry name" value="Type-I_RE_S_subunit"/>
</dbReference>
<evidence type="ECO:0000256" key="2">
    <source>
        <dbReference type="ARBA" id="ARBA00022747"/>
    </source>
</evidence>
<keyword evidence="7" id="KW-1185">Reference proteome</keyword>
<keyword evidence="3" id="KW-0238">DNA-binding</keyword>
<dbReference type="GO" id="GO:0004519">
    <property type="term" value="F:endonuclease activity"/>
    <property type="evidence" value="ECO:0007669"/>
    <property type="project" value="UniProtKB-KW"/>
</dbReference>
<dbReference type="InterPro" id="IPR000055">
    <property type="entry name" value="Restrct_endonuc_typeI_TRD"/>
</dbReference>
<feature type="coiled-coil region" evidence="4">
    <location>
        <begin position="238"/>
        <end position="272"/>
    </location>
</feature>
<dbReference type="EC" id="3.1.21.-" evidence="6"/>
<dbReference type="CDD" id="cd17256">
    <property type="entry name" value="RMtype1_S_EcoJA65PI-TRD1-CR1_like"/>
    <property type="match status" value="1"/>
</dbReference>
<keyword evidence="6" id="KW-0540">Nuclease</keyword>
<evidence type="ECO:0000313" key="7">
    <source>
        <dbReference type="Proteomes" id="UP001209737"/>
    </source>
</evidence>
<evidence type="ECO:0000313" key="6">
    <source>
        <dbReference type="EMBL" id="MCW7463716.1"/>
    </source>
</evidence>
<dbReference type="GO" id="GO:0016787">
    <property type="term" value="F:hydrolase activity"/>
    <property type="evidence" value="ECO:0007669"/>
    <property type="project" value="UniProtKB-KW"/>
</dbReference>
<dbReference type="PANTHER" id="PTHR43140">
    <property type="entry name" value="TYPE-1 RESTRICTION ENZYME ECOKI SPECIFICITY PROTEIN"/>
    <property type="match status" value="1"/>
</dbReference>
<keyword evidence="4" id="KW-0175">Coiled coil</keyword>
<dbReference type="InterPro" id="IPR044946">
    <property type="entry name" value="Restrct_endonuc_typeI_TRD_sf"/>
</dbReference>
<keyword evidence="6" id="KW-0255">Endonuclease</keyword>
<evidence type="ECO:0000256" key="3">
    <source>
        <dbReference type="ARBA" id="ARBA00023125"/>
    </source>
</evidence>
<dbReference type="EMBL" id="JAMQPV010000003">
    <property type="protein sequence ID" value="MCW7463716.1"/>
    <property type="molecule type" value="Genomic_DNA"/>
</dbReference>
<reference evidence="6 7" key="1">
    <citation type="submission" date="2022-06" db="EMBL/GenBank/DDBJ databases">
        <title>Leptospira isolates from biofilms formed at urban environments.</title>
        <authorList>
            <person name="Ribeiro P.S."/>
            <person name="Sousa T."/>
            <person name="Carvalho N."/>
            <person name="Aburjaile F."/>
            <person name="Neves F."/>
            <person name="Oliveira D."/>
            <person name="Blanco L."/>
            <person name="Lima J."/>
            <person name="Costa F."/>
            <person name="Brenig B."/>
            <person name="Soares S."/>
            <person name="Ramos R."/>
            <person name="Goes-Neto A."/>
            <person name="Matiuzzi M."/>
            <person name="Azevedo V."/>
            <person name="Ristow P."/>
        </authorList>
    </citation>
    <scope>NUCLEOTIDE SEQUENCE [LARGE SCALE GENOMIC DNA]</scope>
    <source>
        <strain evidence="6 7">VSF25</strain>
    </source>
</reference>
<dbReference type="RefSeq" id="WP_265376465.1">
    <property type="nucleotide sequence ID" value="NZ_JAMQPV010000003.1"/>
</dbReference>
<dbReference type="Gene3D" id="3.90.220.20">
    <property type="entry name" value="DNA methylase specificity domains"/>
    <property type="match status" value="2"/>
</dbReference>
<feature type="domain" description="Type I restriction modification DNA specificity" evidence="5">
    <location>
        <begin position="88"/>
        <end position="263"/>
    </location>
</feature>
<evidence type="ECO:0000259" key="5">
    <source>
        <dbReference type="Pfam" id="PF01420"/>
    </source>
</evidence>
<dbReference type="PANTHER" id="PTHR43140:SF1">
    <property type="entry name" value="TYPE I RESTRICTION ENZYME ECOKI SPECIFICITY SUBUNIT"/>
    <property type="match status" value="1"/>
</dbReference>
<evidence type="ECO:0000256" key="4">
    <source>
        <dbReference type="SAM" id="Coils"/>
    </source>
</evidence>
<comment type="caution">
    <text evidence="6">The sequence shown here is derived from an EMBL/GenBank/DDBJ whole genome shotgun (WGS) entry which is preliminary data.</text>
</comment>
<sequence length="574" mass="64795">MPNSLNPLLQTHFDTALEHPNGIKKLRELILTLAMQGKLVSQDPNDQLASELLKEIQVEKARLLAEGKIKKSEALPAVKEEEKPFVIPKGWEWVRLGEVGEMQTGTTPETKDQSNYGKFIPFIGPGDIKNYKIEYNENGLSEKGLEKARLIKANSIMIVCIGGSIGKVALNDRDVSCNQQINTVTPYNSIFYHYIFYSVDSPYFQKTILQNAGGSATPIINKLKLSKIPIPLPPPAEQKRIVEKIDELMALCDELERLKKSKETKRKDLHQSIITQMLEADSQESFQKYFQFLTTHFHELYSVKENVKELRKAILQLAVMGKLVEQDPSDQPASELLKEIQAEKARLVEEGKVKKSEALQPIKEEEKPFVIPKGWEWVRLGEVLQKFGAGSTPLGGKSVYTTDGIMFLRSQNVWNDGLYLDDVARISKSIHEKMKGTKVIGNDILLNITGASIGRSTIFPLNFEEANVSQHVAILRTFTPSIVTYLHKLIISDFFQNLVFKEQVGVSREGLSMTKLSKFPLPLPPLAEQKRIVEKVDEFLALCDELEERIGKAEEKRGEILKGMVNDTYSRNCI</sequence>
<keyword evidence="2" id="KW-0680">Restriction system</keyword>
<proteinExistence type="inferred from homology"/>
<protein>
    <submittedName>
        <fullName evidence="6">Restriction endonuclease subunit S</fullName>
        <ecNumber evidence="6">3.1.21.-</ecNumber>
    </submittedName>
</protein>
<dbReference type="Pfam" id="PF01420">
    <property type="entry name" value="Methylase_S"/>
    <property type="match status" value="2"/>
</dbReference>
<evidence type="ECO:0000256" key="1">
    <source>
        <dbReference type="ARBA" id="ARBA00010923"/>
    </source>
</evidence>
<dbReference type="Proteomes" id="UP001209737">
    <property type="component" value="Unassembled WGS sequence"/>
</dbReference>
<dbReference type="CDD" id="cd17293">
    <property type="entry name" value="RMtype1_S_Ppo21ORF8840P_TRD1-CR1_like"/>
    <property type="match status" value="1"/>
</dbReference>
<organism evidence="6 7">
    <name type="scientific">Leptospira limi</name>
    <dbReference type="NCBI Taxonomy" id="2950023"/>
    <lineage>
        <taxon>Bacteria</taxon>
        <taxon>Pseudomonadati</taxon>
        <taxon>Spirochaetota</taxon>
        <taxon>Spirochaetia</taxon>
        <taxon>Leptospirales</taxon>
        <taxon>Leptospiraceae</taxon>
        <taxon>Leptospira</taxon>
    </lineage>
</organism>
<feature type="domain" description="Type I restriction modification DNA specificity" evidence="5">
    <location>
        <begin position="372"/>
        <end position="550"/>
    </location>
</feature>